<reference evidence="2 3" key="1">
    <citation type="journal article" date="2020" name="Front. Microbiol.">
        <title>Genetic Organization of the aprX-lipA2 Operon Affects the Proteolytic Potential of Pseudomonas Species in Milk.</title>
        <authorList>
            <person name="Maier C."/>
            <person name="Huptas C."/>
            <person name="von Neubeck M."/>
            <person name="Scherer S."/>
            <person name="Wenning M."/>
            <person name="Lucking G."/>
        </authorList>
    </citation>
    <scope>NUCLEOTIDE SEQUENCE [LARGE SCALE GENOMIC DNA]</scope>
    <source>
        <strain evidence="2 3">G4779</strain>
    </source>
</reference>
<name>A0A7Y1QNR8_9PSED</name>
<dbReference type="InterPro" id="IPR012661">
    <property type="entry name" value="CHP02448"/>
</dbReference>
<protein>
    <submittedName>
        <fullName evidence="2">DUF2388 domain-containing protein</fullName>
    </submittedName>
</protein>
<evidence type="ECO:0000313" key="2">
    <source>
        <dbReference type="EMBL" id="NNA97083.1"/>
    </source>
</evidence>
<dbReference type="GeneID" id="70099493"/>
<gene>
    <name evidence="2" type="ORF">HBO33_18085</name>
</gene>
<evidence type="ECO:0000256" key="1">
    <source>
        <dbReference type="SAM" id="SignalP"/>
    </source>
</evidence>
<feature type="signal peptide" evidence="1">
    <location>
        <begin position="1"/>
        <end position="21"/>
    </location>
</feature>
<evidence type="ECO:0000313" key="3">
    <source>
        <dbReference type="Proteomes" id="UP000542111"/>
    </source>
</evidence>
<dbReference type="EMBL" id="JAAQYP010000030">
    <property type="protein sequence ID" value="NNA97083.1"/>
    <property type="molecule type" value="Genomic_DNA"/>
</dbReference>
<dbReference type="Pfam" id="PF09498">
    <property type="entry name" value="DUF2388"/>
    <property type="match status" value="1"/>
</dbReference>
<sequence>MEAWKVFAFSLLASISPQTLAGEPKEPGDRAMYWTTLGPTLFSSIATELTTHPGNFFGPAKSDALAFVGSDGQIRGAQFEQAVRYYHTAYRPPLMSDRQLALAIMTAD</sequence>
<dbReference type="AlphaFoldDB" id="A0A7Y1QNR8"/>
<organism evidence="2 3">
    <name type="scientific">Pseudomonas gessardii</name>
    <dbReference type="NCBI Taxonomy" id="78544"/>
    <lineage>
        <taxon>Bacteria</taxon>
        <taxon>Pseudomonadati</taxon>
        <taxon>Pseudomonadota</taxon>
        <taxon>Gammaproteobacteria</taxon>
        <taxon>Pseudomonadales</taxon>
        <taxon>Pseudomonadaceae</taxon>
        <taxon>Pseudomonas</taxon>
    </lineage>
</organism>
<dbReference type="OrthoDB" id="7017327at2"/>
<comment type="caution">
    <text evidence="2">The sequence shown here is derived from an EMBL/GenBank/DDBJ whole genome shotgun (WGS) entry which is preliminary data.</text>
</comment>
<keyword evidence="1" id="KW-0732">Signal</keyword>
<proteinExistence type="predicted"/>
<accession>A0A7Y1QNR8</accession>
<feature type="chain" id="PRO_5030770993" evidence="1">
    <location>
        <begin position="22"/>
        <end position="108"/>
    </location>
</feature>
<dbReference type="Proteomes" id="UP000542111">
    <property type="component" value="Unassembled WGS sequence"/>
</dbReference>
<dbReference type="RefSeq" id="WP_076963846.1">
    <property type="nucleotide sequence ID" value="NZ_CBCRYT010000024.1"/>
</dbReference>